<reference evidence="3" key="2">
    <citation type="submission" date="2010-01" db="EMBL/GenBank/DDBJ databases">
        <title>The complete genome of Conexibacter woesei DSM 14684.</title>
        <authorList>
            <consortium name="US DOE Joint Genome Institute (JGI-PGF)"/>
            <person name="Lucas S."/>
            <person name="Copeland A."/>
            <person name="Lapidus A."/>
            <person name="Glavina del Rio T."/>
            <person name="Dalin E."/>
            <person name="Tice H."/>
            <person name="Bruce D."/>
            <person name="Goodwin L."/>
            <person name="Pitluck S."/>
            <person name="Kyrpides N."/>
            <person name="Mavromatis K."/>
            <person name="Ivanova N."/>
            <person name="Mikhailova N."/>
            <person name="Chertkov O."/>
            <person name="Brettin T."/>
            <person name="Detter J.C."/>
            <person name="Han C."/>
            <person name="Larimer F."/>
            <person name="Land M."/>
            <person name="Hauser L."/>
            <person name="Markowitz V."/>
            <person name="Cheng J.-F."/>
            <person name="Hugenholtz P."/>
            <person name="Woyke T."/>
            <person name="Wu D."/>
            <person name="Pukall R."/>
            <person name="Steenblock K."/>
            <person name="Schneider S."/>
            <person name="Klenk H.-P."/>
            <person name="Eisen J.A."/>
        </authorList>
    </citation>
    <scope>NUCLEOTIDE SEQUENCE [LARGE SCALE GENOMIC DNA]</scope>
    <source>
        <strain evidence="3">DSM 14684 / CIP 108061 / JCM 11494 / NBRC 100937 / ID131577</strain>
    </source>
</reference>
<dbReference type="STRING" id="469383.Cwoe_0880"/>
<protein>
    <recommendedName>
        <fullName evidence="4">Transmembrane transport protein</fullName>
    </recommendedName>
</protein>
<dbReference type="KEGG" id="cwo:Cwoe_0880"/>
<evidence type="ECO:0000313" key="2">
    <source>
        <dbReference type="EMBL" id="ADB49313.1"/>
    </source>
</evidence>
<gene>
    <name evidence="2" type="ordered locus">Cwoe_0880</name>
</gene>
<keyword evidence="1" id="KW-1133">Transmembrane helix</keyword>
<name>D3FBE4_CONWI</name>
<evidence type="ECO:0000313" key="3">
    <source>
        <dbReference type="Proteomes" id="UP000008229"/>
    </source>
</evidence>
<reference evidence="2 3" key="1">
    <citation type="journal article" date="2010" name="Stand. Genomic Sci.">
        <title>Complete genome sequence of Conexibacter woesei type strain (ID131577).</title>
        <authorList>
            <person name="Pukall R."/>
            <person name="Lapidus A."/>
            <person name="Glavina Del Rio T."/>
            <person name="Copeland A."/>
            <person name="Tice H."/>
            <person name="Cheng J.-F."/>
            <person name="Lucas S."/>
            <person name="Chen F."/>
            <person name="Nolan M."/>
            <person name="Bruce D."/>
            <person name="Goodwin L."/>
            <person name="Pitluck S."/>
            <person name="Mavromatis K."/>
            <person name="Ivanova N."/>
            <person name="Ovchinnikova G."/>
            <person name="Pati A."/>
            <person name="Chen A."/>
            <person name="Palaniappan K."/>
            <person name="Land M."/>
            <person name="Hauser L."/>
            <person name="Chang Y.-J."/>
            <person name="Jeffries C.D."/>
            <person name="Chain P."/>
            <person name="Meincke L."/>
            <person name="Sims D."/>
            <person name="Brettin T."/>
            <person name="Detter J.C."/>
            <person name="Rohde M."/>
            <person name="Goeker M."/>
            <person name="Bristow J."/>
            <person name="Eisen J.A."/>
            <person name="Markowitz V."/>
            <person name="Kyrpides N.C."/>
            <person name="Klenk H.-P."/>
            <person name="Hugenholtz P."/>
        </authorList>
    </citation>
    <scope>NUCLEOTIDE SEQUENCE [LARGE SCALE GENOMIC DNA]</scope>
    <source>
        <strain evidence="3">DSM 14684 / CIP 108061 / JCM 11494 / NBRC 100937 / ID131577</strain>
    </source>
</reference>
<dbReference type="RefSeq" id="WP_012932366.1">
    <property type="nucleotide sequence ID" value="NC_013739.1"/>
</dbReference>
<feature type="transmembrane region" description="Helical" evidence="1">
    <location>
        <begin position="190"/>
        <end position="208"/>
    </location>
</feature>
<dbReference type="Proteomes" id="UP000008229">
    <property type="component" value="Chromosome"/>
</dbReference>
<sequence length="351" mass="37252" precursor="true">MIWLTWRQFRAQGAIVSVAVAAIALALAATGAGLADLKDASESSFFQAFTSDSARSALYYTGYMAVLAAPAIVGVFWGAPLVARELESGTHRLVWNQTVTRTRWLATKAGFTCLAAMVVVGLLSLVVSWWSSPIDAVVNNGHGAEGFFGLPRISPAVFDARGIAPIGYAAFAVALGVTAGAVIRRTVPAMAVTLAVFVAVQVAVPLWIRPNLGPTEHTFAITAQNLRGLIVEGDGPIEAGAPADAVKELHVTLGRPGAWIVSQQTLDTSGKPLDTLPGWIAECVPDPGPGPGPTGRPACFARLAEQGYRQRVTYQPASRYWTLQAYETAVFAGLAAALFGFSFWWVRRRLS</sequence>
<dbReference type="OrthoDB" id="3579673at2"/>
<organism evidence="2 3">
    <name type="scientific">Conexibacter woesei (strain DSM 14684 / CCUG 47730 / CIP 108061 / JCM 11494 / NBRC 100937 / ID131577)</name>
    <dbReference type="NCBI Taxonomy" id="469383"/>
    <lineage>
        <taxon>Bacteria</taxon>
        <taxon>Bacillati</taxon>
        <taxon>Actinomycetota</taxon>
        <taxon>Thermoleophilia</taxon>
        <taxon>Solirubrobacterales</taxon>
        <taxon>Conexibacteraceae</taxon>
        <taxon>Conexibacter</taxon>
    </lineage>
</organism>
<keyword evidence="3" id="KW-1185">Reference proteome</keyword>
<dbReference type="AlphaFoldDB" id="D3FBE4"/>
<dbReference type="EMBL" id="CP001854">
    <property type="protein sequence ID" value="ADB49313.1"/>
    <property type="molecule type" value="Genomic_DNA"/>
</dbReference>
<dbReference type="eggNOG" id="COG1277">
    <property type="taxonomic scope" value="Bacteria"/>
</dbReference>
<dbReference type="HOGENOM" id="CLU_066229_0_0_11"/>
<feature type="transmembrane region" description="Helical" evidence="1">
    <location>
        <begin position="58"/>
        <end position="83"/>
    </location>
</feature>
<feature type="transmembrane region" description="Helical" evidence="1">
    <location>
        <begin position="328"/>
        <end position="346"/>
    </location>
</feature>
<accession>D3FBE4</accession>
<evidence type="ECO:0008006" key="4">
    <source>
        <dbReference type="Google" id="ProtNLM"/>
    </source>
</evidence>
<proteinExistence type="predicted"/>
<keyword evidence="1" id="KW-0472">Membrane</keyword>
<feature type="transmembrane region" description="Helical" evidence="1">
    <location>
        <begin position="104"/>
        <end position="130"/>
    </location>
</feature>
<evidence type="ECO:0000256" key="1">
    <source>
        <dbReference type="SAM" id="Phobius"/>
    </source>
</evidence>
<keyword evidence="1" id="KW-0812">Transmembrane</keyword>
<feature type="transmembrane region" description="Helical" evidence="1">
    <location>
        <begin position="162"/>
        <end position="183"/>
    </location>
</feature>